<dbReference type="Proteomes" id="UP000062255">
    <property type="component" value="Chromosome"/>
</dbReference>
<keyword evidence="1" id="KW-1133">Transmembrane helix</keyword>
<accession>A0A0K0X6P8</accession>
<name>A0A0K0X6P8_MYCGD</name>
<organism evidence="2 3">
    <name type="scientific">Mycolicibacterium goodii</name>
    <name type="common">Mycobacterium goodii</name>
    <dbReference type="NCBI Taxonomy" id="134601"/>
    <lineage>
        <taxon>Bacteria</taxon>
        <taxon>Bacillati</taxon>
        <taxon>Actinomycetota</taxon>
        <taxon>Actinomycetes</taxon>
        <taxon>Mycobacteriales</taxon>
        <taxon>Mycobacteriaceae</taxon>
        <taxon>Mycolicibacterium</taxon>
    </lineage>
</organism>
<evidence type="ECO:0000256" key="1">
    <source>
        <dbReference type="SAM" id="Phobius"/>
    </source>
</evidence>
<reference evidence="2 3" key="1">
    <citation type="submission" date="2015-07" db="EMBL/GenBank/DDBJ databases">
        <title>Complete genome sequence of Mycobacterium goodii X7B, a facultative thermophilic biodesulfurizing bacterium.</title>
        <authorList>
            <person name="Yu B."/>
            <person name="Li F."/>
            <person name="Xu P."/>
        </authorList>
    </citation>
    <scope>NUCLEOTIDE SEQUENCE [LARGE SCALE GENOMIC DNA]</scope>
    <source>
        <strain evidence="2 3">X7B</strain>
    </source>
</reference>
<evidence type="ECO:0000313" key="3">
    <source>
        <dbReference type="Proteomes" id="UP000062255"/>
    </source>
</evidence>
<keyword evidence="1" id="KW-0472">Membrane</keyword>
<evidence type="ECO:0000313" key="2">
    <source>
        <dbReference type="EMBL" id="AKS32993.1"/>
    </source>
</evidence>
<dbReference type="RefSeq" id="WP_049745430.1">
    <property type="nucleotide sequence ID" value="NZ_CP012150.1"/>
</dbReference>
<feature type="transmembrane region" description="Helical" evidence="1">
    <location>
        <begin position="20"/>
        <end position="40"/>
    </location>
</feature>
<dbReference type="EMBL" id="CP012150">
    <property type="protein sequence ID" value="AKS32993.1"/>
    <property type="molecule type" value="Genomic_DNA"/>
</dbReference>
<keyword evidence="1" id="KW-0812">Transmembrane</keyword>
<sequence length="63" mass="6898">MSFSGFGCIASGELVLHATVMIMHAATAVPIAALAEAALFDPSRKLTVYRFRIVGICFLRLWR</sequence>
<dbReference type="AlphaFoldDB" id="A0A0K0X6P8"/>
<proteinExistence type="predicted"/>
<dbReference type="KEGG" id="mgo:AFA91_15045"/>
<gene>
    <name evidence="2" type="ORF">AFA91_15045</name>
</gene>
<protein>
    <submittedName>
        <fullName evidence="2">Uncharacterized protein</fullName>
    </submittedName>
</protein>